<proteinExistence type="predicted"/>
<gene>
    <name evidence="2" type="ORF">AMTR_s00022p00220740</name>
</gene>
<feature type="domain" description="F-box" evidence="1">
    <location>
        <begin position="73"/>
        <end position="113"/>
    </location>
</feature>
<sequence>MKSKLSVKEKNMESKRLSMKMKWVKQWQEKNMKSKKVKQRLSMKRKTVKKRLLSPASLSACPLPTMGSLSDILPGDLVEKILLSYPLKRLLRLKSVSKSWDQLLTSPDFMKLRSLSFLPDSQPRVLYLDYWKNKVMFLYGVKDWLFHGISKLRAPRSLHFGDSTRWGLMVASHGILCCLSRLIIDKRRWDYFYVVNPTTGRQNSITDFPGAFAHHFGFYFDPILHNFKILAQVEVMHQSTEVNDIMYVMFDSSTGQWRRPQNSIPDRSCTSAPMVSIENTCYYMYKDNQNLVAFNMDREEGEIIFVQELLRGSDFRILEWDGRLALLQSTNVLDVKVWVLIDKKFSQVIHVDMHKLCSYVLRNIQHCCLFGKTLIIYGDGRFEGYNIMSGQLISSSVDIQVGNCGYFIAYNPTLYSWNYS</sequence>
<dbReference type="InterPro" id="IPR036047">
    <property type="entry name" value="F-box-like_dom_sf"/>
</dbReference>
<dbReference type="HOGENOM" id="CLU_055525_1_0_1"/>
<dbReference type="EMBL" id="KI392687">
    <property type="protein sequence ID" value="ERN11677.1"/>
    <property type="molecule type" value="Genomic_DNA"/>
</dbReference>
<dbReference type="AlphaFoldDB" id="W1PNV3"/>
<dbReference type="OMA" id="WASTHKP"/>
<accession>W1PNV3</accession>
<dbReference type="Pfam" id="PF00646">
    <property type="entry name" value="F-box"/>
    <property type="match status" value="1"/>
</dbReference>
<dbReference type="PANTHER" id="PTHR31672">
    <property type="entry name" value="BNACNNG10540D PROTEIN"/>
    <property type="match status" value="1"/>
</dbReference>
<evidence type="ECO:0000313" key="3">
    <source>
        <dbReference type="Proteomes" id="UP000017836"/>
    </source>
</evidence>
<evidence type="ECO:0000259" key="1">
    <source>
        <dbReference type="SMART" id="SM00256"/>
    </source>
</evidence>
<organism evidence="2 3">
    <name type="scientific">Amborella trichopoda</name>
    <dbReference type="NCBI Taxonomy" id="13333"/>
    <lineage>
        <taxon>Eukaryota</taxon>
        <taxon>Viridiplantae</taxon>
        <taxon>Streptophyta</taxon>
        <taxon>Embryophyta</taxon>
        <taxon>Tracheophyta</taxon>
        <taxon>Spermatophyta</taxon>
        <taxon>Magnoliopsida</taxon>
        <taxon>Amborellales</taxon>
        <taxon>Amborellaceae</taxon>
        <taxon>Amborella</taxon>
    </lineage>
</organism>
<name>W1PNV3_AMBTC</name>
<dbReference type="PANTHER" id="PTHR31672:SF13">
    <property type="entry name" value="F-BOX PROTEIN CPR30-LIKE"/>
    <property type="match status" value="1"/>
</dbReference>
<evidence type="ECO:0000313" key="2">
    <source>
        <dbReference type="EMBL" id="ERN11677.1"/>
    </source>
</evidence>
<dbReference type="SUPFAM" id="SSF81383">
    <property type="entry name" value="F-box domain"/>
    <property type="match status" value="1"/>
</dbReference>
<dbReference type="Proteomes" id="UP000017836">
    <property type="component" value="Unassembled WGS sequence"/>
</dbReference>
<reference evidence="3" key="1">
    <citation type="journal article" date="2013" name="Science">
        <title>The Amborella genome and the evolution of flowering plants.</title>
        <authorList>
            <consortium name="Amborella Genome Project"/>
        </authorList>
    </citation>
    <scope>NUCLEOTIDE SEQUENCE [LARGE SCALE GENOMIC DNA]</scope>
</reference>
<dbReference type="SMART" id="SM00256">
    <property type="entry name" value="FBOX"/>
    <property type="match status" value="1"/>
</dbReference>
<dbReference type="InterPro" id="IPR011043">
    <property type="entry name" value="Gal_Oxase/kelch_b-propeller"/>
</dbReference>
<dbReference type="Gramene" id="ERN11677">
    <property type="protein sequence ID" value="ERN11677"/>
    <property type="gene ID" value="AMTR_s00022p00220740"/>
</dbReference>
<dbReference type="InterPro" id="IPR050796">
    <property type="entry name" value="SCF_F-box_component"/>
</dbReference>
<protein>
    <recommendedName>
        <fullName evidence="1">F-box domain-containing protein</fullName>
    </recommendedName>
</protein>
<dbReference type="SUPFAM" id="SSF50965">
    <property type="entry name" value="Galactose oxidase, central domain"/>
    <property type="match status" value="1"/>
</dbReference>
<dbReference type="InterPro" id="IPR001810">
    <property type="entry name" value="F-box_dom"/>
</dbReference>
<keyword evidence="3" id="KW-1185">Reference proteome</keyword>